<protein>
    <submittedName>
        <fullName evidence="1">Uncharacterized protein</fullName>
    </submittedName>
</protein>
<dbReference type="Proteomes" id="UP000537141">
    <property type="component" value="Unassembled WGS sequence"/>
</dbReference>
<dbReference type="EMBL" id="JACHHU010000013">
    <property type="protein sequence ID" value="MBB6543356.1"/>
    <property type="molecule type" value="Genomic_DNA"/>
</dbReference>
<evidence type="ECO:0000313" key="2">
    <source>
        <dbReference type="Proteomes" id="UP000537141"/>
    </source>
</evidence>
<proteinExistence type="predicted"/>
<reference evidence="1 2" key="1">
    <citation type="submission" date="2020-08" db="EMBL/GenBank/DDBJ databases">
        <title>Genomic Encyclopedia of Type Strains, Phase IV (KMG-IV): sequencing the most valuable type-strain genomes for metagenomic binning, comparative biology and taxonomic classification.</title>
        <authorList>
            <person name="Goeker M."/>
        </authorList>
    </citation>
    <scope>NUCLEOTIDE SEQUENCE [LARGE SCALE GENOMIC DNA]</scope>
    <source>
        <strain evidence="1 2">DSM 26287</strain>
    </source>
</reference>
<sequence>MVFIIIGLFIFILCFVFLRMRANKNTNKLIQQSRCGQHDIEDAIDDYISISLVDGSRITNAYSDTIIRYNTSDK</sequence>
<evidence type="ECO:0000313" key="1">
    <source>
        <dbReference type="EMBL" id="MBB6543356.1"/>
    </source>
</evidence>
<comment type="caution">
    <text evidence="1">The sequence shown here is derived from an EMBL/GenBank/DDBJ whole genome shotgun (WGS) entry which is preliminary data.</text>
</comment>
<keyword evidence="2" id="KW-1185">Reference proteome</keyword>
<dbReference type="AlphaFoldDB" id="A0A7X0NH37"/>
<accession>A0A7X0NH37</accession>
<gene>
    <name evidence="1" type="ORF">HNQ55_001871</name>
</gene>
<name>A0A7X0NH37_9GAMM</name>
<organism evidence="1 2">
    <name type="scientific">Thalassotalea piscium</name>
    <dbReference type="NCBI Taxonomy" id="1230533"/>
    <lineage>
        <taxon>Bacteria</taxon>
        <taxon>Pseudomonadati</taxon>
        <taxon>Pseudomonadota</taxon>
        <taxon>Gammaproteobacteria</taxon>
        <taxon>Alteromonadales</taxon>
        <taxon>Colwelliaceae</taxon>
        <taxon>Thalassotalea</taxon>
    </lineage>
</organism>